<name>A0A2A7URP2_COMTR</name>
<keyword evidence="2" id="KW-1185">Reference proteome</keyword>
<evidence type="ECO:0000313" key="2">
    <source>
        <dbReference type="Proteomes" id="UP000220246"/>
    </source>
</evidence>
<accession>A0A2A7URP2</accession>
<reference evidence="2" key="1">
    <citation type="submission" date="2017-09" db="EMBL/GenBank/DDBJ databases">
        <title>FDA dAtabase for Regulatory Grade micrObial Sequences (FDA-ARGOS): Supporting development and validation of Infectious Disease Dx tests.</title>
        <authorList>
            <person name="Minogue T."/>
            <person name="Wolcott M."/>
            <person name="Wasieloski L."/>
            <person name="Aguilar W."/>
            <person name="Moore D."/>
            <person name="Tallon L."/>
            <person name="Sadzewicz L."/>
            <person name="Ott S."/>
            <person name="Zhao X."/>
            <person name="Nagaraj S."/>
            <person name="Vavikolanu K."/>
            <person name="Aluvathingal J."/>
            <person name="Nadendla S."/>
            <person name="Sichtig H."/>
        </authorList>
    </citation>
    <scope>NUCLEOTIDE SEQUENCE [LARGE SCALE GENOMIC DNA]</scope>
    <source>
        <strain evidence="2">FDAARGOS_394</strain>
    </source>
</reference>
<protein>
    <submittedName>
        <fullName evidence="1">Uncharacterized protein</fullName>
    </submittedName>
</protein>
<evidence type="ECO:0000313" key="1">
    <source>
        <dbReference type="EMBL" id="PEH87821.1"/>
    </source>
</evidence>
<dbReference type="Proteomes" id="UP000220246">
    <property type="component" value="Unassembled WGS sequence"/>
</dbReference>
<dbReference type="EMBL" id="PDEA01000001">
    <property type="protein sequence ID" value="PEH87821.1"/>
    <property type="molecule type" value="Genomic_DNA"/>
</dbReference>
<gene>
    <name evidence="1" type="ORF">CRM82_03625</name>
</gene>
<dbReference type="AlphaFoldDB" id="A0A2A7URP2"/>
<proteinExistence type="predicted"/>
<comment type="caution">
    <text evidence="1">The sequence shown here is derived from an EMBL/GenBank/DDBJ whole genome shotgun (WGS) entry which is preliminary data.</text>
</comment>
<organism evidence="1 2">
    <name type="scientific">Comamonas terrigena</name>
    <dbReference type="NCBI Taxonomy" id="32013"/>
    <lineage>
        <taxon>Bacteria</taxon>
        <taxon>Pseudomonadati</taxon>
        <taxon>Pseudomonadota</taxon>
        <taxon>Betaproteobacteria</taxon>
        <taxon>Burkholderiales</taxon>
        <taxon>Comamonadaceae</taxon>
        <taxon>Comamonas</taxon>
    </lineage>
</organism>
<sequence length="66" mass="7632">MTIHSPPLAGFFYGCGIRTGGGTGPCKLDFIRMLRFQELLQMQQHDFGMAWRSEFSPRKRHQLSKM</sequence>